<dbReference type="OrthoDB" id="5245222at2759"/>
<feature type="region of interest" description="Disordered" evidence="1">
    <location>
        <begin position="530"/>
        <end position="551"/>
    </location>
</feature>
<feature type="domain" description="Single-strand DNA deaminase toxin A-like C-terminal" evidence="2">
    <location>
        <begin position="72"/>
        <end position="134"/>
    </location>
</feature>
<dbReference type="AlphaFoldDB" id="S3CCF8"/>
<evidence type="ECO:0000259" key="2">
    <source>
        <dbReference type="Pfam" id="PF24120"/>
    </source>
</evidence>
<accession>S3CCF8</accession>
<protein>
    <submittedName>
        <fullName evidence="3">Ankyrin repeat protein</fullName>
    </submittedName>
</protein>
<feature type="region of interest" description="Disordered" evidence="1">
    <location>
        <begin position="283"/>
        <end position="343"/>
    </location>
</feature>
<sequence>MQTDNPQIVATRCTDQLPKLDIGFAWALKGRQLLVVNILKEVPTGFPPTRNVKATPACIIPAGGTKPLKLSTSGWKSRSVSELLDNERWTRLVREFAHAVGFIIPRSIRDTPKSKVPVPENDGRYAACHAEKKIRHAGISFQDALNGKLREVHLPLHRRRARIYLGHRPCKNCRNFLKFIRQRTGIDVRWSKCLLFNEHKRDRTFRPGFALTSTRNSTTFITDATAVPGKDLEDDTESEPETPAQQHQHNSQDVDHIDDVIESVEVDDELDKLEEIIETLPVGNVARPRQPRTPGEAQGCRENEKDTATRERDRKAMPPPALDKSSRISVHSSPSPSISLASVADSAIADRRMRYPTYSSPSRREDSVAPPSVWGGRSKPPVTACLEPPDDFWGTIGNDNEMTGMTTATPSQPKYSQSYFFGTPSVTSTQNVQEQNPMVEEMEEGFVVVDRPGDAAAGAPNKANVPPGSHIPESMLQIRQAMCAMRAGQGTITNTASERQDRSWLLRNLSMQDSARSPSSPCIRAEQVHRERNRLRGQQQQQQRQEQRQSRLQALAGNHNHTGNAAPLVPIYIPPYLRRLQRPANTAKNYHNSNGRATESPHAARSPALVVDLTDTNPCNDDNDDGDNEVEFLASTPSFDSMLTASTSSPAASNPWHPPMRPVRSAGPDVQIVGSSIRERPRGQQTQRARHRGVAIPVRRRGGRGRNRFPDLRSYHYTGGPEGM</sequence>
<evidence type="ECO:0000313" key="3">
    <source>
        <dbReference type="EMBL" id="EPE04008.1"/>
    </source>
</evidence>
<reference evidence="3 4" key="1">
    <citation type="journal article" date="2013" name="BMC Genomics">
        <title>The genome and transcriptome of the pine saprophyte Ophiostoma piceae, and a comparison with the bark beetle-associated pine pathogen Grosmannia clavigera.</title>
        <authorList>
            <person name="Haridas S."/>
            <person name="Wang Y."/>
            <person name="Lim L."/>
            <person name="Massoumi Alamouti S."/>
            <person name="Jackman S."/>
            <person name="Docking R."/>
            <person name="Robertson G."/>
            <person name="Birol I."/>
            <person name="Bohlmann J."/>
            <person name="Breuil C."/>
        </authorList>
    </citation>
    <scope>NUCLEOTIDE SEQUENCE [LARGE SCALE GENOMIC DNA]</scope>
    <source>
        <strain evidence="3 4">UAMH 11346</strain>
    </source>
</reference>
<feature type="region of interest" description="Disordered" evidence="1">
    <location>
        <begin position="701"/>
        <end position="724"/>
    </location>
</feature>
<dbReference type="STRING" id="1262450.S3CCF8"/>
<name>S3CCF8_OPHP1</name>
<gene>
    <name evidence="3" type="ORF">F503_04856</name>
</gene>
<dbReference type="VEuPathDB" id="FungiDB:F503_04856"/>
<feature type="region of interest" description="Disordered" evidence="1">
    <location>
        <begin position="223"/>
        <end position="257"/>
    </location>
</feature>
<proteinExistence type="predicted"/>
<keyword evidence="4" id="KW-1185">Reference proteome</keyword>
<evidence type="ECO:0000313" key="4">
    <source>
        <dbReference type="Proteomes" id="UP000016923"/>
    </source>
</evidence>
<dbReference type="eggNOG" id="ENOG502RJK5">
    <property type="taxonomic scope" value="Eukaryota"/>
</dbReference>
<dbReference type="HOGENOM" id="CLU_382210_0_0_1"/>
<dbReference type="InterPro" id="IPR057517">
    <property type="entry name" value="SsdA-like_C"/>
</dbReference>
<dbReference type="Pfam" id="PF24120">
    <property type="entry name" value="SsdA_C"/>
    <property type="match status" value="1"/>
</dbReference>
<feature type="compositionally biased region" description="Low complexity" evidence="1">
    <location>
        <begin position="327"/>
        <end position="343"/>
    </location>
</feature>
<dbReference type="EMBL" id="KE148163">
    <property type="protein sequence ID" value="EPE04008.1"/>
    <property type="molecule type" value="Genomic_DNA"/>
</dbReference>
<feature type="compositionally biased region" description="Basic and acidic residues" evidence="1">
    <location>
        <begin position="299"/>
        <end position="316"/>
    </location>
</feature>
<evidence type="ECO:0000256" key="1">
    <source>
        <dbReference type="SAM" id="MobiDB-lite"/>
    </source>
</evidence>
<organism evidence="3 4">
    <name type="scientific">Ophiostoma piceae (strain UAMH 11346)</name>
    <name type="common">Sap stain fungus</name>
    <dbReference type="NCBI Taxonomy" id="1262450"/>
    <lineage>
        <taxon>Eukaryota</taxon>
        <taxon>Fungi</taxon>
        <taxon>Dikarya</taxon>
        <taxon>Ascomycota</taxon>
        <taxon>Pezizomycotina</taxon>
        <taxon>Sordariomycetes</taxon>
        <taxon>Sordariomycetidae</taxon>
        <taxon>Ophiostomatales</taxon>
        <taxon>Ophiostomataceae</taxon>
        <taxon>Ophiostoma</taxon>
    </lineage>
</organism>
<feature type="region of interest" description="Disordered" evidence="1">
    <location>
        <begin position="355"/>
        <end position="388"/>
    </location>
</feature>
<dbReference type="Proteomes" id="UP000016923">
    <property type="component" value="Unassembled WGS sequence"/>
</dbReference>